<sequence>MHVRHGVNWQVVCDLCVILYFISSNPKYIIKSSTNVGKERTVVILYLDSQSVVSISSNYSIKVVIEEVFSWLFLDFFIRLLKAKARRLVIKVSSGVGDMQKRTWK</sequence>
<dbReference type="AlphaFoldDB" id="L8X0Y3"/>
<accession>L8X0Y3</accession>
<keyword evidence="2" id="KW-1185">Reference proteome</keyword>
<dbReference type="HOGENOM" id="CLU_2238441_0_0_1"/>
<organism evidence="1 2">
    <name type="scientific">Thanatephorus cucumeris (strain AG1-IA)</name>
    <name type="common">Rice sheath blight fungus</name>
    <name type="synonym">Rhizoctonia solani</name>
    <dbReference type="NCBI Taxonomy" id="983506"/>
    <lineage>
        <taxon>Eukaryota</taxon>
        <taxon>Fungi</taxon>
        <taxon>Dikarya</taxon>
        <taxon>Basidiomycota</taxon>
        <taxon>Agaricomycotina</taxon>
        <taxon>Agaricomycetes</taxon>
        <taxon>Cantharellales</taxon>
        <taxon>Ceratobasidiaceae</taxon>
        <taxon>Rhizoctonia</taxon>
        <taxon>Rhizoctonia solani AG-1</taxon>
    </lineage>
</organism>
<reference evidence="1 2" key="1">
    <citation type="journal article" date="2013" name="Nat. Commun.">
        <title>The evolution and pathogenic mechanisms of the rice sheath blight pathogen.</title>
        <authorList>
            <person name="Zheng A."/>
            <person name="Lin R."/>
            <person name="Xu L."/>
            <person name="Qin P."/>
            <person name="Tang C."/>
            <person name="Ai P."/>
            <person name="Zhang D."/>
            <person name="Liu Y."/>
            <person name="Sun Z."/>
            <person name="Feng H."/>
            <person name="Wang Y."/>
            <person name="Chen Y."/>
            <person name="Liang X."/>
            <person name="Fu R."/>
            <person name="Li Q."/>
            <person name="Zhang J."/>
            <person name="Yu X."/>
            <person name="Xie Z."/>
            <person name="Ding L."/>
            <person name="Guan P."/>
            <person name="Tang J."/>
            <person name="Liang Y."/>
            <person name="Wang S."/>
            <person name="Deng Q."/>
            <person name="Li S."/>
            <person name="Zhu J."/>
            <person name="Wang L."/>
            <person name="Liu H."/>
            <person name="Li P."/>
        </authorList>
    </citation>
    <scope>NUCLEOTIDE SEQUENCE [LARGE SCALE GENOMIC DNA]</scope>
    <source>
        <strain evidence="2">AG-1 IA</strain>
    </source>
</reference>
<comment type="caution">
    <text evidence="1">The sequence shown here is derived from an EMBL/GenBank/DDBJ whole genome shotgun (WGS) entry which is preliminary data.</text>
</comment>
<gene>
    <name evidence="1" type="ORF">AG1IA_03224</name>
</gene>
<evidence type="ECO:0000313" key="1">
    <source>
        <dbReference type="EMBL" id="ELU42747.1"/>
    </source>
</evidence>
<dbReference type="Proteomes" id="UP000011668">
    <property type="component" value="Unassembled WGS sequence"/>
</dbReference>
<dbReference type="EMBL" id="AFRT01000757">
    <property type="protein sequence ID" value="ELU42747.1"/>
    <property type="molecule type" value="Genomic_DNA"/>
</dbReference>
<evidence type="ECO:0000313" key="2">
    <source>
        <dbReference type="Proteomes" id="UP000011668"/>
    </source>
</evidence>
<protein>
    <submittedName>
        <fullName evidence="1">Uncharacterized protein</fullName>
    </submittedName>
</protein>
<proteinExistence type="predicted"/>
<name>L8X0Y3_THACA</name>